<sequence>MLKNRGRKGHQSLIVSLILMLVILSGCGAEASSTSGEGEGGMPEVIRIGMMPSEEGEMNRSQDQLAADITEATGIPAEIFVAEDYNMVIEALRAGKIEIGLIGPFGYIIATERANAKLLVRSESDQPSNTVILVQKDSPYQTVQDLKGKDFLFADPASTSGNLYPRATLMDELGLTNEELDSFFGSVAFSGGHDKSLLALANGNADAIGTSSLMVPMMAESGLVSEDDFRVIAESEPIVGGAPLLYRQDLPEELVTQLRELMVGYHEKNPSFLESVGAARFVEGSDSDFDPIRDVAKALDMSPEELLSK</sequence>
<dbReference type="SUPFAM" id="SSF53850">
    <property type="entry name" value="Periplasmic binding protein-like II"/>
    <property type="match status" value="1"/>
</dbReference>
<organism evidence="3 4">
    <name type="scientific">Paenibacillus shunpengii</name>
    <dbReference type="NCBI Taxonomy" id="2054424"/>
    <lineage>
        <taxon>Bacteria</taxon>
        <taxon>Bacillati</taxon>
        <taxon>Bacillota</taxon>
        <taxon>Bacilli</taxon>
        <taxon>Bacillales</taxon>
        <taxon>Paenibacillaceae</taxon>
        <taxon>Paenibacillus</taxon>
    </lineage>
</organism>
<comment type="similarity">
    <text evidence="1">Belongs to the phosphate/phosphite/phosphonate binding protein family.</text>
</comment>
<evidence type="ECO:0000313" key="3">
    <source>
        <dbReference type="EMBL" id="MFD2703384.1"/>
    </source>
</evidence>
<gene>
    <name evidence="3" type="ORF">ACFSVM_23395</name>
</gene>
<evidence type="ECO:0000256" key="2">
    <source>
        <dbReference type="ARBA" id="ARBA00022729"/>
    </source>
</evidence>
<dbReference type="EMBL" id="JBHUMJ010000011">
    <property type="protein sequence ID" value="MFD2703384.1"/>
    <property type="molecule type" value="Genomic_DNA"/>
</dbReference>
<dbReference type="RefSeq" id="WP_379264879.1">
    <property type="nucleotide sequence ID" value="NZ_JBHUMJ010000011.1"/>
</dbReference>
<comment type="caution">
    <text evidence="3">The sequence shown here is derived from an EMBL/GenBank/DDBJ whole genome shotgun (WGS) entry which is preliminary data.</text>
</comment>
<dbReference type="Proteomes" id="UP001597540">
    <property type="component" value="Unassembled WGS sequence"/>
</dbReference>
<reference evidence="4" key="1">
    <citation type="journal article" date="2019" name="Int. J. Syst. Evol. Microbiol.">
        <title>The Global Catalogue of Microorganisms (GCM) 10K type strain sequencing project: providing services to taxonomists for standard genome sequencing and annotation.</title>
        <authorList>
            <consortium name="The Broad Institute Genomics Platform"/>
            <consortium name="The Broad Institute Genome Sequencing Center for Infectious Disease"/>
            <person name="Wu L."/>
            <person name="Ma J."/>
        </authorList>
    </citation>
    <scope>NUCLEOTIDE SEQUENCE [LARGE SCALE GENOMIC DNA]</scope>
    <source>
        <strain evidence="4">KCTC 33849</strain>
    </source>
</reference>
<keyword evidence="4" id="KW-1185">Reference proteome</keyword>
<dbReference type="PROSITE" id="PS51257">
    <property type="entry name" value="PROKAR_LIPOPROTEIN"/>
    <property type="match status" value="1"/>
</dbReference>
<dbReference type="Pfam" id="PF12974">
    <property type="entry name" value="Phosphonate-bd"/>
    <property type="match status" value="1"/>
</dbReference>
<keyword evidence="2" id="KW-0732">Signal</keyword>
<dbReference type="PANTHER" id="PTHR35841:SF1">
    <property type="entry name" value="PHOSPHONATES-BINDING PERIPLASMIC PROTEIN"/>
    <property type="match status" value="1"/>
</dbReference>
<dbReference type="CDD" id="cd01071">
    <property type="entry name" value="PBP2_PhnD_like"/>
    <property type="match status" value="1"/>
</dbReference>
<dbReference type="Gene3D" id="3.40.190.10">
    <property type="entry name" value="Periplasmic binding protein-like II"/>
    <property type="match status" value="2"/>
</dbReference>
<accession>A0ABW5SVR3</accession>
<proteinExistence type="inferred from homology"/>
<evidence type="ECO:0000256" key="1">
    <source>
        <dbReference type="ARBA" id="ARBA00007162"/>
    </source>
</evidence>
<dbReference type="NCBIfam" id="TIGR01098">
    <property type="entry name" value="3A0109s03R"/>
    <property type="match status" value="1"/>
</dbReference>
<dbReference type="InterPro" id="IPR005770">
    <property type="entry name" value="PhnD"/>
</dbReference>
<evidence type="ECO:0000313" key="4">
    <source>
        <dbReference type="Proteomes" id="UP001597540"/>
    </source>
</evidence>
<protein>
    <submittedName>
        <fullName evidence="3">Phosphate/phosphite/phosphonate ABC transporter substrate-binding protein</fullName>
    </submittedName>
</protein>
<name>A0ABW5SVR3_9BACL</name>
<dbReference type="PANTHER" id="PTHR35841">
    <property type="entry name" value="PHOSPHONATES-BINDING PERIPLASMIC PROTEIN"/>
    <property type="match status" value="1"/>
</dbReference>